<dbReference type="EMBL" id="AFYH01065792">
    <property type="status" value="NOT_ANNOTATED_CDS"/>
    <property type="molecule type" value="Genomic_DNA"/>
</dbReference>
<dbReference type="InterPro" id="IPR001811">
    <property type="entry name" value="Chemokine_IL8-like_dom"/>
</dbReference>
<evidence type="ECO:0000259" key="2">
    <source>
        <dbReference type="Pfam" id="PF00048"/>
    </source>
</evidence>
<dbReference type="SUPFAM" id="SSF54117">
    <property type="entry name" value="Interleukin 8-like chemokines"/>
    <property type="match status" value="1"/>
</dbReference>
<proteinExistence type="predicted"/>
<protein>
    <submittedName>
        <fullName evidence="3">Chemokine (C-C motif) ligand 34b, duplicate 4</fullName>
    </submittedName>
</protein>
<reference evidence="3" key="2">
    <citation type="submission" date="2025-08" db="UniProtKB">
        <authorList>
            <consortium name="Ensembl"/>
        </authorList>
    </citation>
    <scope>IDENTIFICATION</scope>
</reference>
<name>H3AKD2_LATCH</name>
<dbReference type="GO" id="GO:0006955">
    <property type="term" value="P:immune response"/>
    <property type="evidence" value="ECO:0007669"/>
    <property type="project" value="InterPro"/>
</dbReference>
<evidence type="ECO:0000313" key="3">
    <source>
        <dbReference type="Ensembl" id="ENSLACP00000010103.1"/>
    </source>
</evidence>
<dbReference type="Pfam" id="PF00048">
    <property type="entry name" value="IL8"/>
    <property type="match status" value="1"/>
</dbReference>
<reference evidence="4" key="1">
    <citation type="submission" date="2011-08" db="EMBL/GenBank/DDBJ databases">
        <title>The draft genome of Latimeria chalumnae.</title>
        <authorList>
            <person name="Di Palma F."/>
            <person name="Alfoldi J."/>
            <person name="Johnson J."/>
            <person name="Berlin A."/>
            <person name="Gnerre S."/>
            <person name="Jaffe D."/>
            <person name="MacCallum I."/>
            <person name="Young S."/>
            <person name="Walker B.J."/>
            <person name="Lander E."/>
            <person name="Lindblad-Toh K."/>
        </authorList>
    </citation>
    <scope>NUCLEOTIDE SEQUENCE [LARGE SCALE GENOMIC DNA]</scope>
    <source>
        <strain evidence="4">Wild caught</strain>
    </source>
</reference>
<dbReference type="CDD" id="cd00272">
    <property type="entry name" value="Chemokine_CC"/>
    <property type="match status" value="1"/>
</dbReference>
<dbReference type="GO" id="GO:0008009">
    <property type="term" value="F:chemokine activity"/>
    <property type="evidence" value="ECO:0007669"/>
    <property type="project" value="InterPro"/>
</dbReference>
<dbReference type="Gene3D" id="2.40.50.40">
    <property type="match status" value="1"/>
</dbReference>
<keyword evidence="4" id="KW-1185">Reference proteome</keyword>
<dbReference type="GO" id="GO:0005615">
    <property type="term" value="C:extracellular space"/>
    <property type="evidence" value="ECO:0007669"/>
    <property type="project" value="UniProtKB-KW"/>
</dbReference>
<dbReference type="InParanoid" id="H3AKD2"/>
<reference evidence="3" key="3">
    <citation type="submission" date="2025-09" db="UniProtKB">
        <authorList>
            <consortium name="Ensembl"/>
        </authorList>
    </citation>
    <scope>IDENTIFICATION</scope>
</reference>
<evidence type="ECO:0000256" key="1">
    <source>
        <dbReference type="ARBA" id="ARBA00022514"/>
    </source>
</evidence>
<dbReference type="AlphaFoldDB" id="H3AKD2"/>
<feature type="domain" description="Chemokine interleukin-8-like" evidence="2">
    <location>
        <begin position="31"/>
        <end position="87"/>
    </location>
</feature>
<organism evidence="3 4">
    <name type="scientific">Latimeria chalumnae</name>
    <name type="common">Coelacanth</name>
    <dbReference type="NCBI Taxonomy" id="7897"/>
    <lineage>
        <taxon>Eukaryota</taxon>
        <taxon>Metazoa</taxon>
        <taxon>Chordata</taxon>
        <taxon>Craniata</taxon>
        <taxon>Vertebrata</taxon>
        <taxon>Euteleostomi</taxon>
        <taxon>Coelacanthiformes</taxon>
        <taxon>Coelacanthidae</taxon>
        <taxon>Latimeria</taxon>
    </lineage>
</organism>
<dbReference type="Ensembl" id="ENSLACT00000010180.1">
    <property type="protein sequence ID" value="ENSLACP00000010103.1"/>
    <property type="gene ID" value="ENSLACG00000008906.1"/>
</dbReference>
<sequence length="100" mass="11027">MGQITAVHVTTSSLKQIVSLSVRHPSKVTTNCCKSISKSKVPYPILKFRVHSALGPCKRAVIFYTSDVGPICSDPNARWVKEKVRELNLDANANIAENFN</sequence>
<keyword evidence="1" id="KW-0202">Cytokine</keyword>
<dbReference type="HOGENOM" id="CLU_181157_0_0_1"/>
<dbReference type="GeneTree" id="ENSGT01150000287091"/>
<evidence type="ECO:0000313" key="4">
    <source>
        <dbReference type="Proteomes" id="UP000008672"/>
    </source>
</evidence>
<dbReference type="Proteomes" id="UP000008672">
    <property type="component" value="Unassembled WGS sequence"/>
</dbReference>
<dbReference type="EMBL" id="AFYH01065791">
    <property type="status" value="NOT_ANNOTATED_CDS"/>
    <property type="molecule type" value="Genomic_DNA"/>
</dbReference>
<dbReference type="InterPro" id="IPR036048">
    <property type="entry name" value="Interleukin_8-like_sf"/>
</dbReference>
<accession>H3AKD2</accession>